<dbReference type="EMBL" id="JBHTKM010000063">
    <property type="protein sequence ID" value="MFD1017092.1"/>
    <property type="molecule type" value="Genomic_DNA"/>
</dbReference>
<dbReference type="InterPro" id="IPR006665">
    <property type="entry name" value="OmpA-like"/>
</dbReference>
<organism evidence="6 7">
    <name type="scientific">Winogradskyella rapida</name>
    <dbReference type="NCBI Taxonomy" id="549701"/>
    <lineage>
        <taxon>Bacteria</taxon>
        <taxon>Pseudomonadati</taxon>
        <taxon>Bacteroidota</taxon>
        <taxon>Flavobacteriia</taxon>
        <taxon>Flavobacteriales</taxon>
        <taxon>Flavobacteriaceae</taxon>
        <taxon>Winogradskyella</taxon>
    </lineage>
</organism>
<evidence type="ECO:0000256" key="1">
    <source>
        <dbReference type="ARBA" id="ARBA00004442"/>
    </source>
</evidence>
<keyword evidence="2 4" id="KW-0472">Membrane</keyword>
<evidence type="ECO:0000256" key="4">
    <source>
        <dbReference type="PROSITE-ProRule" id="PRU00473"/>
    </source>
</evidence>
<dbReference type="InterPro" id="IPR036737">
    <property type="entry name" value="OmpA-like_sf"/>
</dbReference>
<dbReference type="PANTHER" id="PTHR30329:SF21">
    <property type="entry name" value="LIPOPROTEIN YIAD-RELATED"/>
    <property type="match status" value="1"/>
</dbReference>
<keyword evidence="3" id="KW-0998">Cell outer membrane</keyword>
<dbReference type="PANTHER" id="PTHR30329">
    <property type="entry name" value="STATOR ELEMENT OF FLAGELLAR MOTOR COMPLEX"/>
    <property type="match status" value="1"/>
</dbReference>
<dbReference type="InterPro" id="IPR006664">
    <property type="entry name" value="OMP_bac"/>
</dbReference>
<proteinExistence type="predicted"/>
<dbReference type="PROSITE" id="PS51123">
    <property type="entry name" value="OMPA_2"/>
    <property type="match status" value="1"/>
</dbReference>
<gene>
    <name evidence="6" type="ORF">ACFQ13_14290</name>
</gene>
<dbReference type="Gene3D" id="2.60.120.260">
    <property type="entry name" value="Galactose-binding domain-like"/>
    <property type="match status" value="1"/>
</dbReference>
<dbReference type="Gene3D" id="3.30.1330.60">
    <property type="entry name" value="OmpA-like domain"/>
    <property type="match status" value="1"/>
</dbReference>
<dbReference type="CDD" id="cd07185">
    <property type="entry name" value="OmpA_C-like"/>
    <property type="match status" value="1"/>
</dbReference>
<dbReference type="InterPro" id="IPR050330">
    <property type="entry name" value="Bact_OuterMem_StrucFunc"/>
</dbReference>
<evidence type="ECO:0000259" key="5">
    <source>
        <dbReference type="PROSITE" id="PS51123"/>
    </source>
</evidence>
<accession>A0ABW3KT99</accession>
<dbReference type="PRINTS" id="PR01021">
    <property type="entry name" value="OMPADOMAIN"/>
</dbReference>
<feature type="domain" description="OmpA-like" evidence="5">
    <location>
        <begin position="253"/>
        <end position="369"/>
    </location>
</feature>
<sequence length="369" mass="42618">MKQSILLLFILCGFISIGQNLVLNPSFEDHLTKHCISMLGGFNIHITNWSIPNYGSTDFFDTCEKTMGGRNYNGFQEAKSGTTYAGMYLYTDKNYREYIQGELSKTLIKGKNYKMTFYLSLADKSSYALKDIQVLITEEKLKPCHHSNNCEKAIKPSKATEGKFKMYSNTDDVYFLDKELWIKYSFEFEAEGYENYFSIGNFYRNSKTKKQSSLSNSPYFFSYYYVDEVSIEPSEKEVNVKTESFVKAKETSIKTNEIYTFKNVLFDFDKAELLEVSKEELNQLYKYLKTNPELNAEIYGHTDNSGLEIRNQELSEQRAKAVSNYLIKKGLATTRITSFGFGSTQPISDNDSEEGRQLNRRVAFKLIQE</sequence>
<comment type="subcellular location">
    <subcellularLocation>
        <location evidence="1">Cell outer membrane</location>
    </subcellularLocation>
</comment>
<name>A0ABW3KT99_9FLAO</name>
<evidence type="ECO:0000313" key="6">
    <source>
        <dbReference type="EMBL" id="MFD1017092.1"/>
    </source>
</evidence>
<evidence type="ECO:0000256" key="2">
    <source>
        <dbReference type="ARBA" id="ARBA00023136"/>
    </source>
</evidence>
<reference evidence="7" key="1">
    <citation type="journal article" date="2019" name="Int. J. Syst. Evol. Microbiol.">
        <title>The Global Catalogue of Microorganisms (GCM) 10K type strain sequencing project: providing services to taxonomists for standard genome sequencing and annotation.</title>
        <authorList>
            <consortium name="The Broad Institute Genomics Platform"/>
            <consortium name="The Broad Institute Genome Sequencing Center for Infectious Disease"/>
            <person name="Wu L."/>
            <person name="Ma J."/>
        </authorList>
    </citation>
    <scope>NUCLEOTIDE SEQUENCE [LARGE SCALE GENOMIC DNA]</scope>
    <source>
        <strain evidence="7">CCUG 56098</strain>
    </source>
</reference>
<comment type="caution">
    <text evidence="6">The sequence shown here is derived from an EMBL/GenBank/DDBJ whole genome shotgun (WGS) entry which is preliminary data.</text>
</comment>
<dbReference type="SUPFAM" id="SSF103088">
    <property type="entry name" value="OmpA-like"/>
    <property type="match status" value="1"/>
</dbReference>
<evidence type="ECO:0000256" key="3">
    <source>
        <dbReference type="ARBA" id="ARBA00023237"/>
    </source>
</evidence>
<evidence type="ECO:0000313" key="7">
    <source>
        <dbReference type="Proteomes" id="UP001597086"/>
    </source>
</evidence>
<dbReference type="RefSeq" id="WP_386118492.1">
    <property type="nucleotide sequence ID" value="NZ_JBHTKM010000063.1"/>
</dbReference>
<protein>
    <submittedName>
        <fullName evidence="6">OmpA family protein</fullName>
    </submittedName>
</protein>
<dbReference type="Pfam" id="PF00691">
    <property type="entry name" value="OmpA"/>
    <property type="match status" value="1"/>
</dbReference>
<dbReference type="Proteomes" id="UP001597086">
    <property type="component" value="Unassembled WGS sequence"/>
</dbReference>
<keyword evidence="7" id="KW-1185">Reference proteome</keyword>